<dbReference type="EMBL" id="JAMZMK010006410">
    <property type="protein sequence ID" value="KAI7749091.1"/>
    <property type="molecule type" value="Genomic_DNA"/>
</dbReference>
<dbReference type="PANTHER" id="PTHR19241">
    <property type="entry name" value="ATP-BINDING CASSETTE TRANSPORTER"/>
    <property type="match status" value="1"/>
</dbReference>
<accession>A0AAD5CYV8</accession>
<proteinExistence type="predicted"/>
<feature type="transmembrane region" description="Helical" evidence="6">
    <location>
        <begin position="197"/>
        <end position="217"/>
    </location>
</feature>
<dbReference type="GO" id="GO:0005886">
    <property type="term" value="C:plasma membrane"/>
    <property type="evidence" value="ECO:0007669"/>
    <property type="project" value="UniProtKB-ARBA"/>
</dbReference>
<feature type="transmembrane region" description="Helical" evidence="6">
    <location>
        <begin position="115"/>
        <end position="133"/>
    </location>
</feature>
<evidence type="ECO:0000313" key="8">
    <source>
        <dbReference type="EMBL" id="KAI7749091.1"/>
    </source>
</evidence>
<keyword evidence="5 6" id="KW-0472">Membrane</keyword>
<keyword evidence="2" id="KW-0813">Transport</keyword>
<feature type="transmembrane region" description="Helical" evidence="6">
    <location>
        <begin position="145"/>
        <end position="161"/>
    </location>
</feature>
<comment type="caution">
    <text evidence="8">The sequence shown here is derived from an EMBL/GenBank/DDBJ whole genome shotgun (WGS) entry which is preliminary data.</text>
</comment>
<dbReference type="Pfam" id="PF01061">
    <property type="entry name" value="ABC2_membrane"/>
    <property type="match status" value="1"/>
</dbReference>
<keyword evidence="9" id="KW-1185">Reference proteome</keyword>
<name>A0AAD5CYV8_AMBAR</name>
<dbReference type="AlphaFoldDB" id="A0AAD5CYV8"/>
<feature type="transmembrane region" description="Helical" evidence="6">
    <location>
        <begin position="254"/>
        <end position="270"/>
    </location>
</feature>
<dbReference type="InterPro" id="IPR013525">
    <property type="entry name" value="ABC2_TM"/>
</dbReference>
<evidence type="ECO:0000256" key="5">
    <source>
        <dbReference type="ARBA" id="ARBA00023136"/>
    </source>
</evidence>
<evidence type="ECO:0000256" key="1">
    <source>
        <dbReference type="ARBA" id="ARBA00004141"/>
    </source>
</evidence>
<feature type="transmembrane region" description="Helical" evidence="6">
    <location>
        <begin position="224"/>
        <end position="248"/>
    </location>
</feature>
<feature type="domain" description="ABC-2 type transporter transmembrane" evidence="7">
    <location>
        <begin position="95"/>
        <end position="273"/>
    </location>
</feature>
<keyword evidence="3 6" id="KW-0812">Transmembrane</keyword>
<organism evidence="8 9">
    <name type="scientific">Ambrosia artemisiifolia</name>
    <name type="common">Common ragweed</name>
    <dbReference type="NCBI Taxonomy" id="4212"/>
    <lineage>
        <taxon>Eukaryota</taxon>
        <taxon>Viridiplantae</taxon>
        <taxon>Streptophyta</taxon>
        <taxon>Embryophyta</taxon>
        <taxon>Tracheophyta</taxon>
        <taxon>Spermatophyta</taxon>
        <taxon>Magnoliopsida</taxon>
        <taxon>eudicotyledons</taxon>
        <taxon>Gunneridae</taxon>
        <taxon>Pentapetalae</taxon>
        <taxon>asterids</taxon>
        <taxon>campanulids</taxon>
        <taxon>Asterales</taxon>
        <taxon>Asteraceae</taxon>
        <taxon>Asteroideae</taxon>
        <taxon>Heliantheae alliance</taxon>
        <taxon>Heliantheae</taxon>
        <taxon>Ambrosia</taxon>
    </lineage>
</organism>
<comment type="subcellular location">
    <subcellularLocation>
        <location evidence="1">Membrane</location>
        <topology evidence="1">Multi-pass membrane protein</topology>
    </subcellularLocation>
</comment>
<evidence type="ECO:0000259" key="7">
    <source>
        <dbReference type="Pfam" id="PF01061"/>
    </source>
</evidence>
<protein>
    <recommendedName>
        <fullName evidence="7">ABC-2 type transporter transmembrane domain-containing protein</fullName>
    </recommendedName>
</protein>
<evidence type="ECO:0000256" key="4">
    <source>
        <dbReference type="ARBA" id="ARBA00022989"/>
    </source>
</evidence>
<keyword evidence="4 6" id="KW-1133">Transmembrane helix</keyword>
<reference evidence="8" key="1">
    <citation type="submission" date="2022-06" db="EMBL/GenBank/DDBJ databases">
        <title>Uncovering the hologenomic basis of an extraordinary plant invasion.</title>
        <authorList>
            <person name="Bieker V.C."/>
            <person name="Martin M.D."/>
            <person name="Gilbert T."/>
            <person name="Hodgins K."/>
            <person name="Battlay P."/>
            <person name="Petersen B."/>
            <person name="Wilson J."/>
        </authorList>
    </citation>
    <scope>NUCLEOTIDE SEQUENCE</scope>
    <source>
        <strain evidence="8">AA19_3_7</strain>
        <tissue evidence="8">Leaf</tissue>
    </source>
</reference>
<dbReference type="GO" id="GO:0140359">
    <property type="term" value="F:ABC-type transporter activity"/>
    <property type="evidence" value="ECO:0007669"/>
    <property type="project" value="InterPro"/>
</dbReference>
<sequence length="354" mass="40148">MICLLHSQQIIEYFEAVDGVPKITEKYNPATWMLEVSSAAAEMRLGIDFAEHFSASSMQQDYRRNKALVKELSVPPPRATYLHFDTQYAQSSWGQFKSCIWKMWWSYWQNPDYNLVRFCFILLCAIMVGTVFWKIGNKRSNGGDMNAVIGAMYSAIFFVGINNSQTVQPVVATERTVFYRERAAGMYSSLPYAMAQIPYVLLQTVYYSVIVYSMVSFEWTVEKFLWSFSLNFFSFLYFTYFGMMTVSITPNDQIAAIFAAGFYLLFNIFSGKFPDAGGITGSAQWRGLCTGAFFSQYHDADKQIFMLGRSGNTTMAELINDYYGFELDFMGPVAAVFVGFACSSPCFMPSSSGL</sequence>
<evidence type="ECO:0000256" key="6">
    <source>
        <dbReference type="SAM" id="Phobius"/>
    </source>
</evidence>
<dbReference type="Proteomes" id="UP001206925">
    <property type="component" value="Unassembled WGS sequence"/>
</dbReference>
<evidence type="ECO:0000313" key="9">
    <source>
        <dbReference type="Proteomes" id="UP001206925"/>
    </source>
</evidence>
<evidence type="ECO:0000256" key="2">
    <source>
        <dbReference type="ARBA" id="ARBA00022448"/>
    </source>
</evidence>
<evidence type="ECO:0000256" key="3">
    <source>
        <dbReference type="ARBA" id="ARBA00022692"/>
    </source>
</evidence>
<gene>
    <name evidence="8" type="ORF">M8C21_015582</name>
</gene>